<dbReference type="AlphaFoldDB" id="A0AAV7IL03"/>
<dbReference type="Gene3D" id="1.10.8.20">
    <property type="entry name" value="N-terminal domain of phosphatidylinositol transfer protein sec14p"/>
    <property type="match status" value="1"/>
</dbReference>
<dbReference type="EMBL" id="JAHXZJ010001119">
    <property type="protein sequence ID" value="KAH0554348.1"/>
    <property type="molecule type" value="Genomic_DNA"/>
</dbReference>
<evidence type="ECO:0000313" key="2">
    <source>
        <dbReference type="Proteomes" id="UP000826195"/>
    </source>
</evidence>
<dbReference type="SUPFAM" id="SSF46938">
    <property type="entry name" value="CRAL/TRIO N-terminal domain"/>
    <property type="match status" value="1"/>
</dbReference>
<protein>
    <submittedName>
        <fullName evidence="1">Uncharacterized protein</fullName>
    </submittedName>
</protein>
<comment type="caution">
    <text evidence="1">The sequence shown here is derived from an EMBL/GenBank/DDBJ whole genome shotgun (WGS) entry which is preliminary data.</text>
</comment>
<keyword evidence="2" id="KW-1185">Reference proteome</keyword>
<name>A0AAV7IL03_COTGL</name>
<sequence length="111" mass="12908">MDLIKLKTTGRYEATLEKVTKSEPLKIGEVVFQLEPHPLDRKMIEKARTELNETVDVVTKALEEIRDLLKGEPELYVPDDDYFFAKFLRPCKWSAKPAFELVKPQLFITLL</sequence>
<reference evidence="1 2" key="1">
    <citation type="journal article" date="2021" name="J. Hered.">
        <title>A chromosome-level genome assembly of the parasitoid wasp, Cotesia glomerata (Hymenoptera: Braconidae).</title>
        <authorList>
            <person name="Pinto B.J."/>
            <person name="Weis J.J."/>
            <person name="Gamble T."/>
            <person name="Ode P.J."/>
            <person name="Paul R."/>
            <person name="Zaspel J.M."/>
        </authorList>
    </citation>
    <scope>NUCLEOTIDE SEQUENCE [LARGE SCALE GENOMIC DNA]</scope>
    <source>
        <strain evidence="1">CgM1</strain>
    </source>
</reference>
<dbReference type="Proteomes" id="UP000826195">
    <property type="component" value="Unassembled WGS sequence"/>
</dbReference>
<accession>A0AAV7IL03</accession>
<dbReference type="InterPro" id="IPR036273">
    <property type="entry name" value="CRAL/TRIO_N_dom_sf"/>
</dbReference>
<evidence type="ECO:0000313" key="1">
    <source>
        <dbReference type="EMBL" id="KAH0554348.1"/>
    </source>
</evidence>
<organism evidence="1 2">
    <name type="scientific">Cotesia glomerata</name>
    <name type="common">Lepidopteran parasitic wasp</name>
    <name type="synonym">Apanteles glomeratus</name>
    <dbReference type="NCBI Taxonomy" id="32391"/>
    <lineage>
        <taxon>Eukaryota</taxon>
        <taxon>Metazoa</taxon>
        <taxon>Ecdysozoa</taxon>
        <taxon>Arthropoda</taxon>
        <taxon>Hexapoda</taxon>
        <taxon>Insecta</taxon>
        <taxon>Pterygota</taxon>
        <taxon>Neoptera</taxon>
        <taxon>Endopterygota</taxon>
        <taxon>Hymenoptera</taxon>
        <taxon>Apocrita</taxon>
        <taxon>Ichneumonoidea</taxon>
        <taxon>Braconidae</taxon>
        <taxon>Microgastrinae</taxon>
        <taxon>Cotesia</taxon>
    </lineage>
</organism>
<gene>
    <name evidence="1" type="ORF">KQX54_009835</name>
</gene>
<proteinExistence type="predicted"/>